<evidence type="ECO:0000313" key="3">
    <source>
        <dbReference type="Proteomes" id="UP000013827"/>
    </source>
</evidence>
<dbReference type="AlphaFoldDB" id="A0A0D3JD73"/>
<keyword evidence="1" id="KW-1133">Transmembrane helix</keyword>
<dbReference type="EnsemblProtists" id="EOD21458">
    <property type="protein sequence ID" value="EOD21458"/>
    <property type="gene ID" value="EMIHUDRAFT_368716"/>
</dbReference>
<feature type="transmembrane region" description="Helical" evidence="1">
    <location>
        <begin position="85"/>
        <end position="104"/>
    </location>
</feature>
<evidence type="ECO:0000256" key="1">
    <source>
        <dbReference type="SAM" id="Phobius"/>
    </source>
</evidence>
<dbReference type="GeneID" id="17267018"/>
<sequence length="131" mass="13855">MAAMMAFVPTHVRKPVWCLGSGTLAAALLLLVRITNPSRAVVINSVLSKLVLNRESRSTLPSLAFVFILGIIAAIKALPAYDLKLLWASLSSLAVVVGAAAIKFGKRPSFAELVEWAFDSIASSASSSVSR</sequence>
<organism evidence="2 3">
    <name type="scientific">Emiliania huxleyi (strain CCMP1516)</name>
    <dbReference type="NCBI Taxonomy" id="280463"/>
    <lineage>
        <taxon>Eukaryota</taxon>
        <taxon>Haptista</taxon>
        <taxon>Haptophyta</taxon>
        <taxon>Prymnesiophyceae</taxon>
        <taxon>Isochrysidales</taxon>
        <taxon>Noelaerhabdaceae</taxon>
        <taxon>Emiliania</taxon>
    </lineage>
</organism>
<evidence type="ECO:0008006" key="4">
    <source>
        <dbReference type="Google" id="ProtNLM"/>
    </source>
</evidence>
<keyword evidence="1" id="KW-0812">Transmembrane</keyword>
<name>A0A0D3JD73_EMIH1</name>
<keyword evidence="1" id="KW-0472">Membrane</keyword>
<dbReference type="RefSeq" id="XP_005773887.1">
    <property type="nucleotide sequence ID" value="XM_005773830.1"/>
</dbReference>
<dbReference type="HOGENOM" id="CLU_1931487_0_0_1"/>
<feature type="transmembrane region" description="Helical" evidence="1">
    <location>
        <begin position="59"/>
        <end position="78"/>
    </location>
</feature>
<accession>A0A0D3JD73</accession>
<evidence type="ECO:0000313" key="2">
    <source>
        <dbReference type="EnsemblProtists" id="EOD21458"/>
    </source>
</evidence>
<reference evidence="2" key="2">
    <citation type="submission" date="2024-10" db="UniProtKB">
        <authorList>
            <consortium name="EnsemblProtists"/>
        </authorList>
    </citation>
    <scope>IDENTIFICATION</scope>
</reference>
<proteinExistence type="predicted"/>
<dbReference type="Proteomes" id="UP000013827">
    <property type="component" value="Unassembled WGS sequence"/>
</dbReference>
<protein>
    <recommendedName>
        <fullName evidence="4">SLC26A/SulP transporter domain-containing protein</fullName>
    </recommendedName>
</protein>
<dbReference type="KEGG" id="ehx:EMIHUDRAFT_368716"/>
<keyword evidence="3" id="KW-1185">Reference proteome</keyword>
<reference evidence="3" key="1">
    <citation type="journal article" date="2013" name="Nature">
        <title>Pan genome of the phytoplankton Emiliania underpins its global distribution.</title>
        <authorList>
            <person name="Read B.A."/>
            <person name="Kegel J."/>
            <person name="Klute M.J."/>
            <person name="Kuo A."/>
            <person name="Lefebvre S.C."/>
            <person name="Maumus F."/>
            <person name="Mayer C."/>
            <person name="Miller J."/>
            <person name="Monier A."/>
            <person name="Salamov A."/>
            <person name="Young J."/>
            <person name="Aguilar M."/>
            <person name="Claverie J.M."/>
            <person name="Frickenhaus S."/>
            <person name="Gonzalez K."/>
            <person name="Herman E.K."/>
            <person name="Lin Y.C."/>
            <person name="Napier J."/>
            <person name="Ogata H."/>
            <person name="Sarno A.F."/>
            <person name="Shmutz J."/>
            <person name="Schroeder D."/>
            <person name="de Vargas C."/>
            <person name="Verret F."/>
            <person name="von Dassow P."/>
            <person name="Valentin K."/>
            <person name="Van de Peer Y."/>
            <person name="Wheeler G."/>
            <person name="Dacks J.B."/>
            <person name="Delwiche C.F."/>
            <person name="Dyhrman S.T."/>
            <person name="Glockner G."/>
            <person name="John U."/>
            <person name="Richards T."/>
            <person name="Worden A.Z."/>
            <person name="Zhang X."/>
            <person name="Grigoriev I.V."/>
            <person name="Allen A.E."/>
            <person name="Bidle K."/>
            <person name="Borodovsky M."/>
            <person name="Bowler C."/>
            <person name="Brownlee C."/>
            <person name="Cock J.M."/>
            <person name="Elias M."/>
            <person name="Gladyshev V.N."/>
            <person name="Groth M."/>
            <person name="Guda C."/>
            <person name="Hadaegh A."/>
            <person name="Iglesias-Rodriguez M.D."/>
            <person name="Jenkins J."/>
            <person name="Jones B.M."/>
            <person name="Lawson T."/>
            <person name="Leese F."/>
            <person name="Lindquist E."/>
            <person name="Lobanov A."/>
            <person name="Lomsadze A."/>
            <person name="Malik S.B."/>
            <person name="Marsh M.E."/>
            <person name="Mackinder L."/>
            <person name="Mock T."/>
            <person name="Mueller-Roeber B."/>
            <person name="Pagarete A."/>
            <person name="Parker M."/>
            <person name="Probert I."/>
            <person name="Quesneville H."/>
            <person name="Raines C."/>
            <person name="Rensing S.A."/>
            <person name="Riano-Pachon D.M."/>
            <person name="Richier S."/>
            <person name="Rokitta S."/>
            <person name="Shiraiwa Y."/>
            <person name="Soanes D.M."/>
            <person name="van der Giezen M."/>
            <person name="Wahlund T.M."/>
            <person name="Williams B."/>
            <person name="Wilson W."/>
            <person name="Wolfe G."/>
            <person name="Wurch L.L."/>
        </authorList>
    </citation>
    <scope>NUCLEOTIDE SEQUENCE</scope>
</reference>
<dbReference type="PaxDb" id="2903-EOD21458"/>